<feature type="domain" description="EAL" evidence="1">
    <location>
        <begin position="1"/>
        <end position="222"/>
    </location>
</feature>
<dbReference type="SMART" id="SM00052">
    <property type="entry name" value="EAL"/>
    <property type="match status" value="1"/>
</dbReference>
<dbReference type="Proteomes" id="UP000074108">
    <property type="component" value="Unassembled WGS sequence"/>
</dbReference>
<dbReference type="EMBL" id="LDYG01000001">
    <property type="protein sequence ID" value="KUP09430.1"/>
    <property type="molecule type" value="Genomic_DNA"/>
</dbReference>
<proteinExistence type="predicted"/>
<dbReference type="PANTHER" id="PTHR33121:SF76">
    <property type="entry name" value="SIGNALING PROTEIN"/>
    <property type="match status" value="1"/>
</dbReference>
<dbReference type="STRING" id="1150625.Q75_00465"/>
<sequence length="222" mass="25466">MNVIATYQLTNAYQVIKHLQTNEIYGYESLLRGNKNPVELFDDAKKKGELIQLDQEARFLALRNYQSTHPLFINCHPDAFTHVLKYLDDFNTIETIVIELTEHVPIQTASLPSIIQQLRERGVKIAIDDFGKGYTNLELIEILRPDYLKLERCLIQRPTPRKKLLLRGISKLAKEVGTKVIMEGIETEEQLQITLESGIFLGQGFLLGKPHHSTLVHEISEF</sequence>
<dbReference type="CDD" id="cd01948">
    <property type="entry name" value="EAL"/>
    <property type="match status" value="1"/>
</dbReference>
<gene>
    <name evidence="2" type="ORF">Q75_00465</name>
</gene>
<evidence type="ECO:0000313" key="3">
    <source>
        <dbReference type="Proteomes" id="UP000074108"/>
    </source>
</evidence>
<protein>
    <recommendedName>
        <fullName evidence="1">EAL domain-containing protein</fullName>
    </recommendedName>
</protein>
<evidence type="ECO:0000259" key="1">
    <source>
        <dbReference type="PROSITE" id="PS50883"/>
    </source>
</evidence>
<organism evidence="2 3">
    <name type="scientific">Bacillus coahuilensis p1.1.43</name>
    <dbReference type="NCBI Taxonomy" id="1150625"/>
    <lineage>
        <taxon>Bacteria</taxon>
        <taxon>Bacillati</taxon>
        <taxon>Bacillota</taxon>
        <taxon>Bacilli</taxon>
        <taxon>Bacillales</taxon>
        <taxon>Bacillaceae</taxon>
        <taxon>Bacillus</taxon>
    </lineage>
</organism>
<comment type="caution">
    <text evidence="2">The sequence shown here is derived from an EMBL/GenBank/DDBJ whole genome shotgun (WGS) entry which is preliminary data.</text>
</comment>
<dbReference type="GO" id="GO:0071111">
    <property type="term" value="F:cyclic-guanylate-specific phosphodiesterase activity"/>
    <property type="evidence" value="ECO:0007669"/>
    <property type="project" value="InterPro"/>
</dbReference>
<dbReference type="PANTHER" id="PTHR33121">
    <property type="entry name" value="CYCLIC DI-GMP PHOSPHODIESTERASE PDEF"/>
    <property type="match status" value="1"/>
</dbReference>
<dbReference type="RefSeq" id="WP_010170193.1">
    <property type="nucleotide sequence ID" value="NZ_LDYG01000001.1"/>
</dbReference>
<dbReference type="InterPro" id="IPR001633">
    <property type="entry name" value="EAL_dom"/>
</dbReference>
<dbReference type="PATRIC" id="fig|1150625.3.peg.96"/>
<dbReference type="OrthoDB" id="581425at2"/>
<dbReference type="PROSITE" id="PS50883">
    <property type="entry name" value="EAL"/>
    <property type="match status" value="1"/>
</dbReference>
<accession>A0A147KCP2</accession>
<dbReference type="AlphaFoldDB" id="A0A147KCP2"/>
<dbReference type="InterPro" id="IPR035919">
    <property type="entry name" value="EAL_sf"/>
</dbReference>
<keyword evidence="3" id="KW-1185">Reference proteome</keyword>
<evidence type="ECO:0000313" key="2">
    <source>
        <dbReference type="EMBL" id="KUP09430.1"/>
    </source>
</evidence>
<dbReference type="InterPro" id="IPR050706">
    <property type="entry name" value="Cyclic-di-GMP_PDE-like"/>
</dbReference>
<name>A0A147KCP2_9BACI</name>
<dbReference type="Gene3D" id="3.20.20.450">
    <property type="entry name" value="EAL domain"/>
    <property type="match status" value="1"/>
</dbReference>
<reference evidence="2 3" key="1">
    <citation type="journal article" date="2016" name="Front. Microbiol.">
        <title>Microevolution Analysis of Bacillus coahuilensis Unveils Differences in Phosphorus Acquisition Strategies and Their Regulation.</title>
        <authorList>
            <person name="Gomez-Lunar Z."/>
            <person name="Hernandez-Gonzalez I."/>
            <person name="Rodriguez-Torres M.D."/>
            <person name="Souza V."/>
            <person name="Olmedo-Alvarez G."/>
        </authorList>
    </citation>
    <scope>NUCLEOTIDE SEQUENCE [LARGE SCALE GENOMIC DNA]</scope>
    <source>
        <strain evidence="3">p1.1.43</strain>
    </source>
</reference>
<dbReference type="Pfam" id="PF00563">
    <property type="entry name" value="EAL"/>
    <property type="match status" value="1"/>
</dbReference>
<dbReference type="SUPFAM" id="SSF141868">
    <property type="entry name" value="EAL domain-like"/>
    <property type="match status" value="1"/>
</dbReference>